<sequence length="158" mass="17512">GQASVLAKYASIYALSILLGELQSFLICKAGQTGNRLANRNTYSHFIKLHPEDLKKHGKGEIQNTISRKAQAVQDIIDVFTLNFVPTLLTILFVSYTVLFRIGFASMMMINIAIAVYAFVTVKITKKRNAMRVKINSTSNTASNIQVDGLLNHEAVHI</sequence>
<feature type="transmembrane region" description="Helical" evidence="4">
    <location>
        <begin position="76"/>
        <end position="96"/>
    </location>
</feature>
<dbReference type="SUPFAM" id="SSF90123">
    <property type="entry name" value="ABC transporter transmembrane region"/>
    <property type="match status" value="1"/>
</dbReference>
<evidence type="ECO:0000256" key="4">
    <source>
        <dbReference type="SAM" id="Phobius"/>
    </source>
</evidence>
<protein>
    <recommendedName>
        <fullName evidence="5">ABC transmembrane type-1 domain-containing protein</fullName>
    </recommendedName>
</protein>
<feature type="non-terminal residue" evidence="6">
    <location>
        <position position="1"/>
    </location>
</feature>
<evidence type="ECO:0000256" key="2">
    <source>
        <dbReference type="ARBA" id="ARBA00022989"/>
    </source>
</evidence>
<dbReference type="GO" id="GO:0016020">
    <property type="term" value="C:membrane"/>
    <property type="evidence" value="ECO:0007669"/>
    <property type="project" value="InterPro"/>
</dbReference>
<evidence type="ECO:0000313" key="6">
    <source>
        <dbReference type="EMBL" id="JAS89858.1"/>
    </source>
</evidence>
<dbReference type="AlphaFoldDB" id="A0A1B6ISF5"/>
<feature type="domain" description="ABC transmembrane type-1" evidence="5">
    <location>
        <begin position="1"/>
        <end position="158"/>
    </location>
</feature>
<dbReference type="EMBL" id="GECU01017848">
    <property type="protein sequence ID" value="JAS89858.1"/>
    <property type="molecule type" value="Transcribed_RNA"/>
</dbReference>
<feature type="transmembrane region" description="Helical" evidence="4">
    <location>
        <begin position="102"/>
        <end position="122"/>
    </location>
</feature>
<reference evidence="6" key="1">
    <citation type="submission" date="2015-11" db="EMBL/GenBank/DDBJ databases">
        <title>De novo transcriptome assembly of four potential Pierce s Disease insect vectors from Arizona vineyards.</title>
        <authorList>
            <person name="Tassone E.E."/>
        </authorList>
    </citation>
    <scope>NUCLEOTIDE SEQUENCE</scope>
</reference>
<organism evidence="6">
    <name type="scientific">Homalodisca liturata</name>
    <dbReference type="NCBI Taxonomy" id="320908"/>
    <lineage>
        <taxon>Eukaryota</taxon>
        <taxon>Metazoa</taxon>
        <taxon>Ecdysozoa</taxon>
        <taxon>Arthropoda</taxon>
        <taxon>Hexapoda</taxon>
        <taxon>Insecta</taxon>
        <taxon>Pterygota</taxon>
        <taxon>Neoptera</taxon>
        <taxon>Paraneoptera</taxon>
        <taxon>Hemiptera</taxon>
        <taxon>Auchenorrhyncha</taxon>
        <taxon>Membracoidea</taxon>
        <taxon>Cicadellidae</taxon>
        <taxon>Cicadellinae</taxon>
        <taxon>Proconiini</taxon>
        <taxon>Homalodisca</taxon>
    </lineage>
</organism>
<dbReference type="Pfam" id="PF00664">
    <property type="entry name" value="ABC_membrane"/>
    <property type="match status" value="1"/>
</dbReference>
<evidence type="ECO:0000256" key="3">
    <source>
        <dbReference type="ARBA" id="ARBA00023136"/>
    </source>
</evidence>
<keyword evidence="1 4" id="KW-0812">Transmembrane</keyword>
<keyword evidence="3 4" id="KW-0472">Membrane</keyword>
<feature type="non-terminal residue" evidence="6">
    <location>
        <position position="158"/>
    </location>
</feature>
<accession>A0A1B6ISF5</accession>
<keyword evidence="2 4" id="KW-1133">Transmembrane helix</keyword>
<dbReference type="PROSITE" id="PS50929">
    <property type="entry name" value="ABC_TM1F"/>
    <property type="match status" value="1"/>
</dbReference>
<dbReference type="GO" id="GO:0140359">
    <property type="term" value="F:ABC-type transporter activity"/>
    <property type="evidence" value="ECO:0007669"/>
    <property type="project" value="InterPro"/>
</dbReference>
<proteinExistence type="predicted"/>
<dbReference type="InterPro" id="IPR036640">
    <property type="entry name" value="ABC1_TM_sf"/>
</dbReference>
<gene>
    <name evidence="6" type="ORF">g.56991</name>
</gene>
<dbReference type="GO" id="GO:0005524">
    <property type="term" value="F:ATP binding"/>
    <property type="evidence" value="ECO:0007669"/>
    <property type="project" value="InterPro"/>
</dbReference>
<evidence type="ECO:0000259" key="5">
    <source>
        <dbReference type="PROSITE" id="PS50929"/>
    </source>
</evidence>
<name>A0A1B6ISF5_9HEMI</name>
<dbReference type="Gene3D" id="1.20.1560.10">
    <property type="entry name" value="ABC transporter type 1, transmembrane domain"/>
    <property type="match status" value="1"/>
</dbReference>
<dbReference type="InterPro" id="IPR011527">
    <property type="entry name" value="ABC1_TM_dom"/>
</dbReference>
<evidence type="ECO:0000256" key="1">
    <source>
        <dbReference type="ARBA" id="ARBA00022692"/>
    </source>
</evidence>